<dbReference type="AlphaFoldDB" id="A0A3N4K9Z1"/>
<feature type="region of interest" description="Disordered" evidence="3">
    <location>
        <begin position="231"/>
        <end position="262"/>
    </location>
</feature>
<dbReference type="Proteomes" id="UP000277580">
    <property type="component" value="Unassembled WGS sequence"/>
</dbReference>
<keyword evidence="5" id="KW-1185">Reference proteome</keyword>
<proteinExistence type="predicted"/>
<dbReference type="OrthoDB" id="336321at2759"/>
<dbReference type="GO" id="GO:0008094">
    <property type="term" value="F:ATP-dependent activity, acting on DNA"/>
    <property type="evidence" value="ECO:0007669"/>
    <property type="project" value="TreeGrafter"/>
</dbReference>
<accession>A0A3N4K9Z1</accession>
<comment type="subcellular location">
    <subcellularLocation>
        <location evidence="1">Nucleus</location>
    </subcellularLocation>
</comment>
<evidence type="ECO:0000256" key="3">
    <source>
        <dbReference type="SAM" id="MobiDB-lite"/>
    </source>
</evidence>
<feature type="compositionally biased region" description="Acidic residues" evidence="3">
    <location>
        <begin position="235"/>
        <end position="253"/>
    </location>
</feature>
<protein>
    <recommendedName>
        <fullName evidence="6">DNA recombination and repair protein Rad51-like C-terminal domain-containing protein</fullName>
    </recommendedName>
</protein>
<dbReference type="Gene3D" id="3.40.50.300">
    <property type="entry name" value="P-loop containing nucleotide triphosphate hydrolases"/>
    <property type="match status" value="1"/>
</dbReference>
<evidence type="ECO:0008006" key="6">
    <source>
        <dbReference type="Google" id="ProtNLM"/>
    </source>
</evidence>
<feature type="region of interest" description="Disordered" evidence="3">
    <location>
        <begin position="312"/>
        <end position="332"/>
    </location>
</feature>
<evidence type="ECO:0000313" key="5">
    <source>
        <dbReference type="Proteomes" id="UP000277580"/>
    </source>
</evidence>
<name>A0A3N4K9Z1_9PEZI</name>
<evidence type="ECO:0000313" key="4">
    <source>
        <dbReference type="EMBL" id="RPB07326.1"/>
    </source>
</evidence>
<dbReference type="GO" id="GO:0005657">
    <property type="term" value="C:replication fork"/>
    <property type="evidence" value="ECO:0007669"/>
    <property type="project" value="TreeGrafter"/>
</dbReference>
<dbReference type="InParanoid" id="A0A3N4K9Z1"/>
<dbReference type="InterPro" id="IPR027417">
    <property type="entry name" value="P-loop_NTPase"/>
</dbReference>
<feature type="compositionally biased region" description="Basic and acidic residues" evidence="3">
    <location>
        <begin position="316"/>
        <end position="326"/>
    </location>
</feature>
<dbReference type="GO" id="GO:0003697">
    <property type="term" value="F:single-stranded DNA binding"/>
    <property type="evidence" value="ECO:0007669"/>
    <property type="project" value="TreeGrafter"/>
</dbReference>
<evidence type="ECO:0000256" key="1">
    <source>
        <dbReference type="ARBA" id="ARBA00004123"/>
    </source>
</evidence>
<dbReference type="GO" id="GO:0033063">
    <property type="term" value="C:Rad51B-Rad51C-Rad51D-XRCC2 complex"/>
    <property type="evidence" value="ECO:0007669"/>
    <property type="project" value="TreeGrafter"/>
</dbReference>
<dbReference type="PANTHER" id="PTHR46457">
    <property type="entry name" value="DNA REPAIR PROTEIN RAD51 HOMOLOG 4"/>
    <property type="match status" value="1"/>
</dbReference>
<reference evidence="4 5" key="1">
    <citation type="journal article" date="2018" name="Nat. Ecol. Evol.">
        <title>Pezizomycetes genomes reveal the molecular basis of ectomycorrhizal truffle lifestyle.</title>
        <authorList>
            <person name="Murat C."/>
            <person name="Payen T."/>
            <person name="Noel B."/>
            <person name="Kuo A."/>
            <person name="Morin E."/>
            <person name="Chen J."/>
            <person name="Kohler A."/>
            <person name="Krizsan K."/>
            <person name="Balestrini R."/>
            <person name="Da Silva C."/>
            <person name="Montanini B."/>
            <person name="Hainaut M."/>
            <person name="Levati E."/>
            <person name="Barry K.W."/>
            <person name="Belfiori B."/>
            <person name="Cichocki N."/>
            <person name="Clum A."/>
            <person name="Dockter R.B."/>
            <person name="Fauchery L."/>
            <person name="Guy J."/>
            <person name="Iotti M."/>
            <person name="Le Tacon F."/>
            <person name="Lindquist E.A."/>
            <person name="Lipzen A."/>
            <person name="Malagnac F."/>
            <person name="Mello A."/>
            <person name="Molinier V."/>
            <person name="Miyauchi S."/>
            <person name="Poulain J."/>
            <person name="Riccioni C."/>
            <person name="Rubini A."/>
            <person name="Sitrit Y."/>
            <person name="Splivallo R."/>
            <person name="Traeger S."/>
            <person name="Wang M."/>
            <person name="Zifcakova L."/>
            <person name="Wipf D."/>
            <person name="Zambonelli A."/>
            <person name="Paolocci F."/>
            <person name="Nowrousian M."/>
            <person name="Ottonello S."/>
            <person name="Baldrian P."/>
            <person name="Spatafora J.W."/>
            <person name="Henrissat B."/>
            <person name="Nagy L.G."/>
            <person name="Aury J.M."/>
            <person name="Wincker P."/>
            <person name="Grigoriev I.V."/>
            <person name="Bonfante P."/>
            <person name="Martin F.M."/>
        </authorList>
    </citation>
    <scope>NUCLEOTIDE SEQUENCE [LARGE SCALE GENOMIC DNA]</scope>
    <source>
        <strain evidence="4 5">CCBAS932</strain>
    </source>
</reference>
<dbReference type="GO" id="GO:0007131">
    <property type="term" value="P:reciprocal meiotic recombination"/>
    <property type="evidence" value="ECO:0007669"/>
    <property type="project" value="TreeGrafter"/>
</dbReference>
<dbReference type="GO" id="GO:0000723">
    <property type="term" value="P:telomere maintenance"/>
    <property type="evidence" value="ECO:0007669"/>
    <property type="project" value="TreeGrafter"/>
</dbReference>
<dbReference type="GO" id="GO:0042148">
    <property type="term" value="P:DNA strand invasion"/>
    <property type="evidence" value="ECO:0007669"/>
    <property type="project" value="TreeGrafter"/>
</dbReference>
<keyword evidence="2" id="KW-0539">Nucleus</keyword>
<dbReference type="InterPro" id="IPR051988">
    <property type="entry name" value="HRR_RAD51_Paralog"/>
</dbReference>
<dbReference type="GO" id="GO:0005815">
    <property type="term" value="C:microtubule organizing center"/>
    <property type="evidence" value="ECO:0007669"/>
    <property type="project" value="TreeGrafter"/>
</dbReference>
<organism evidence="4 5">
    <name type="scientific">Morchella conica CCBAS932</name>
    <dbReference type="NCBI Taxonomy" id="1392247"/>
    <lineage>
        <taxon>Eukaryota</taxon>
        <taxon>Fungi</taxon>
        <taxon>Dikarya</taxon>
        <taxon>Ascomycota</taxon>
        <taxon>Pezizomycotina</taxon>
        <taxon>Pezizomycetes</taxon>
        <taxon>Pezizales</taxon>
        <taxon>Morchellaceae</taxon>
        <taxon>Morchella</taxon>
    </lineage>
</organism>
<sequence>MPQAANELQEPLDGLEIDNQYTNRGSIKPASPIIATSLLTVPTPPDSPSLSPIDDGYSMHSHPPKHFEEPLLATSCTALDIALRGGFPYRRITSLSSAHNVERTLLAMHTVASHLFERPHAHAVWVDTEGLFSAAKLGEVIAGKLEDAGETGKEITMGSVLDRVTIYRVVDIHELFKVLEEVKSEIEGEAKAGVEMTEAEMRVSEVDRVVDDSQGNNDNDGLPRQELEEKVIQDSQEEEEEEEEEEEDWDDDEDQRKEEEVKLQKAVVKEEEKPSRPQQTIGVIVVDTITHLLPDLKFTPRINLRGYQRDAYGGEDNWHQSERPEGRSNICN</sequence>
<dbReference type="GO" id="GO:0000400">
    <property type="term" value="F:four-way junction DNA binding"/>
    <property type="evidence" value="ECO:0007669"/>
    <property type="project" value="TreeGrafter"/>
</dbReference>
<gene>
    <name evidence="4" type="ORF">P167DRAFT_417967</name>
</gene>
<dbReference type="SUPFAM" id="SSF52540">
    <property type="entry name" value="P-loop containing nucleoside triphosphate hydrolases"/>
    <property type="match status" value="1"/>
</dbReference>
<dbReference type="EMBL" id="ML119187">
    <property type="protein sequence ID" value="RPB07326.1"/>
    <property type="molecule type" value="Genomic_DNA"/>
</dbReference>
<dbReference type="STRING" id="1392247.A0A3N4K9Z1"/>
<dbReference type="GO" id="GO:0000724">
    <property type="term" value="P:double-strand break repair via homologous recombination"/>
    <property type="evidence" value="ECO:0007669"/>
    <property type="project" value="TreeGrafter"/>
</dbReference>
<evidence type="ECO:0000256" key="2">
    <source>
        <dbReference type="ARBA" id="ARBA00023242"/>
    </source>
</evidence>
<dbReference type="PANTHER" id="PTHR46457:SF1">
    <property type="entry name" value="DNA REPAIR PROTEIN RAD51 HOMOLOG 4"/>
    <property type="match status" value="1"/>
</dbReference>
<feature type="region of interest" description="Disordered" evidence="3">
    <location>
        <begin position="207"/>
        <end position="226"/>
    </location>
</feature>